<sequence>MDASSLITPELIRQRRADNPKMRDRDLADALGVSEAALVAAHVGQSGPRRAWRIDPDPDRTMPAAEGFGDVMALTRNLSAVHEKVGRYGDYHPGKHAAMVLSEAIDLRIFPGHWRHGFLVETETEGGMRRSMQIFDGAGDAVHKIFLRDGSDLSAWQAAKSGLLIADQSEQIETEPRVALDGARRNPDKLDILRAEWRKMTDTHQFQRLVSKLKMNRLGAYRDAGAPFVRALAPEAVDTMLHAVRDAGIEIMVFVGNCGCIQIHTGRIDTLRPMGPWQNVMDPGFNLHLRRDHIAEVWAVEKPTQRGPAVSVEAFDADGQLILQAFGVGKDGRDSRVEWGRIVEALQGAQTETPA</sequence>
<evidence type="ECO:0000259" key="2">
    <source>
        <dbReference type="Pfam" id="PF05171"/>
    </source>
</evidence>
<dbReference type="InterPro" id="IPR007845">
    <property type="entry name" value="HemS/ChuX_dom"/>
</dbReference>
<organism evidence="3 4">
    <name type="scientific">Paracoccus onchidii</name>
    <dbReference type="NCBI Taxonomy" id="3017813"/>
    <lineage>
        <taxon>Bacteria</taxon>
        <taxon>Pseudomonadati</taxon>
        <taxon>Pseudomonadota</taxon>
        <taxon>Alphaproteobacteria</taxon>
        <taxon>Rhodobacterales</taxon>
        <taxon>Paracoccaceae</taxon>
        <taxon>Paracoccus</taxon>
    </lineage>
</organism>
<feature type="region of interest" description="Disordered" evidence="1">
    <location>
        <begin position="1"/>
        <end position="20"/>
    </location>
</feature>
<dbReference type="CDD" id="cd16830">
    <property type="entry name" value="HemS-like_N"/>
    <property type="match status" value="1"/>
</dbReference>
<feature type="domain" description="Haemin-degrading HemS/ChuX" evidence="2">
    <location>
        <begin position="32"/>
        <end position="161"/>
    </location>
</feature>
<comment type="caution">
    <text evidence="3">The sequence shown here is derived from an EMBL/GenBank/DDBJ whole genome shotgun (WGS) entry which is preliminary data.</text>
</comment>
<gene>
    <name evidence="3" type="ORF">PAF17_09145</name>
</gene>
<feature type="domain" description="Haemin-degrading HemS/ChuX" evidence="2">
    <location>
        <begin position="214"/>
        <end position="346"/>
    </location>
</feature>
<dbReference type="SUPFAM" id="SSF144064">
    <property type="entry name" value="Heme iron utilization protein-like"/>
    <property type="match status" value="1"/>
</dbReference>
<dbReference type="Pfam" id="PF05171">
    <property type="entry name" value="HemS"/>
    <property type="match status" value="2"/>
</dbReference>
<dbReference type="CDD" id="cd16831">
    <property type="entry name" value="HemS-like_C"/>
    <property type="match status" value="1"/>
</dbReference>
<keyword evidence="4" id="KW-1185">Reference proteome</keyword>
<proteinExistence type="predicted"/>
<accession>A0ABT4ZEC3</accession>
<dbReference type="Proteomes" id="UP001165641">
    <property type="component" value="Unassembled WGS sequence"/>
</dbReference>
<evidence type="ECO:0000313" key="3">
    <source>
        <dbReference type="EMBL" id="MDB6177678.1"/>
    </source>
</evidence>
<dbReference type="Gene3D" id="3.40.1570.10">
    <property type="entry name" value="HemS/ChuS/ChuX like domains"/>
    <property type="match status" value="2"/>
</dbReference>
<evidence type="ECO:0000256" key="1">
    <source>
        <dbReference type="SAM" id="MobiDB-lite"/>
    </source>
</evidence>
<dbReference type="EMBL" id="JAQBIE010000010">
    <property type="protein sequence ID" value="MDB6177678.1"/>
    <property type="molecule type" value="Genomic_DNA"/>
</dbReference>
<dbReference type="RefSeq" id="WP_271888803.1">
    <property type="nucleotide sequence ID" value="NZ_JAQBIE010000010.1"/>
</dbReference>
<evidence type="ECO:0000313" key="4">
    <source>
        <dbReference type="Proteomes" id="UP001165641"/>
    </source>
</evidence>
<dbReference type="InterPro" id="IPR053733">
    <property type="entry name" value="Heme_Transport_Util_sf"/>
</dbReference>
<protein>
    <submittedName>
        <fullName evidence="3">Hemin-degrading factor</fullName>
    </submittedName>
</protein>
<name>A0ABT4ZEC3_9RHOB</name>
<reference evidence="3" key="1">
    <citation type="submission" date="2022-12" db="EMBL/GenBank/DDBJ databases">
        <title>Paracoccus onchidii sp. nov., isolated from a marine invertebrate from the South China Sea.</title>
        <authorList>
            <person name="Xu S."/>
            <person name="Liu Z."/>
            <person name="Xu Y."/>
        </authorList>
    </citation>
    <scope>NUCLEOTIDE SEQUENCE</scope>
    <source>
        <strain evidence="3">Z330</strain>
    </source>
</reference>